<evidence type="ECO:0000313" key="1">
    <source>
        <dbReference type="EMBL" id="MFJ6041354.1"/>
    </source>
</evidence>
<reference evidence="1 2" key="1">
    <citation type="submission" date="2024-10" db="EMBL/GenBank/DDBJ databases">
        <title>The Natural Products Discovery Center: Release of the First 8490 Sequenced Strains for Exploring Actinobacteria Biosynthetic Diversity.</title>
        <authorList>
            <person name="Kalkreuter E."/>
            <person name="Kautsar S.A."/>
            <person name="Yang D."/>
            <person name="Bader C.D."/>
            <person name="Teijaro C.N."/>
            <person name="Fluegel L."/>
            <person name="Davis C.M."/>
            <person name="Simpson J.R."/>
            <person name="Lauterbach L."/>
            <person name="Steele A.D."/>
            <person name="Gui C."/>
            <person name="Meng S."/>
            <person name="Li G."/>
            <person name="Viehrig K."/>
            <person name="Ye F."/>
            <person name="Su P."/>
            <person name="Kiefer A.F."/>
            <person name="Nichols A."/>
            <person name="Cepeda A.J."/>
            <person name="Yan W."/>
            <person name="Fan B."/>
            <person name="Jiang Y."/>
            <person name="Adhikari A."/>
            <person name="Zheng C.-J."/>
            <person name="Schuster L."/>
            <person name="Cowan T.M."/>
            <person name="Smanski M.J."/>
            <person name="Chevrette M.G."/>
            <person name="De Carvalho L.P.S."/>
            <person name="Shen B."/>
        </authorList>
    </citation>
    <scope>NUCLEOTIDE SEQUENCE [LARGE SCALE GENOMIC DNA]</scope>
    <source>
        <strain evidence="1 2">NPDC093086</strain>
    </source>
</reference>
<name>A0ABW8HKZ9_9ACTN</name>
<protein>
    <recommendedName>
        <fullName evidence="3">Phosphate transport system regulatory protein PhoU</fullName>
    </recommendedName>
</protein>
<dbReference type="EMBL" id="JBIVPC010000026">
    <property type="protein sequence ID" value="MFJ6041354.1"/>
    <property type="molecule type" value="Genomic_DNA"/>
</dbReference>
<keyword evidence="2" id="KW-1185">Reference proteome</keyword>
<dbReference type="Proteomes" id="UP001617907">
    <property type="component" value="Unassembled WGS sequence"/>
</dbReference>
<accession>A0ABW8HKZ9</accession>
<proteinExistence type="predicted"/>
<evidence type="ECO:0000313" key="2">
    <source>
        <dbReference type="Proteomes" id="UP001617907"/>
    </source>
</evidence>
<gene>
    <name evidence="1" type="ORF">ACIQFM_34515</name>
</gene>
<sequence length="212" mass="22032">MKHRTTDPAEAGTGHEADRVPALLLKAHDALRGATRLITAQGTPEAERGSATFAENLSALLTEVEDITSTIFAGPLNEADRRSSLIALYVQGDAGRIAVLIEQVGDIASAQGAGGLAGPVRELGEACVNVMAQAHDVLRLPGPLAMLDQGLADVTARQRRLSRSLLTGSLGRSTRDAVDAAVLGRCYEECARRAVALAGVGLQARGPDVGVH</sequence>
<organism evidence="1 2">
    <name type="scientific">Streptomyces ardesiacus</name>
    <dbReference type="NCBI Taxonomy" id="285564"/>
    <lineage>
        <taxon>Bacteria</taxon>
        <taxon>Bacillati</taxon>
        <taxon>Actinomycetota</taxon>
        <taxon>Actinomycetes</taxon>
        <taxon>Kitasatosporales</taxon>
        <taxon>Streptomycetaceae</taxon>
        <taxon>Streptomyces</taxon>
    </lineage>
</organism>
<evidence type="ECO:0008006" key="3">
    <source>
        <dbReference type="Google" id="ProtNLM"/>
    </source>
</evidence>
<dbReference type="RefSeq" id="WP_350892217.1">
    <property type="nucleotide sequence ID" value="NZ_JBEOTR010000035.1"/>
</dbReference>
<comment type="caution">
    <text evidence="1">The sequence shown here is derived from an EMBL/GenBank/DDBJ whole genome shotgun (WGS) entry which is preliminary data.</text>
</comment>